<accession>A0A8J4LP94</accession>
<gene>
    <name evidence="1" type="ORF">Vretimale_9298</name>
</gene>
<dbReference type="Proteomes" id="UP000722791">
    <property type="component" value="Unassembled WGS sequence"/>
</dbReference>
<name>A0A8J4LP94_9CHLO</name>
<evidence type="ECO:0000313" key="2">
    <source>
        <dbReference type="Proteomes" id="UP000722791"/>
    </source>
</evidence>
<protein>
    <submittedName>
        <fullName evidence="1">Uncharacterized protein</fullName>
    </submittedName>
</protein>
<evidence type="ECO:0000313" key="1">
    <source>
        <dbReference type="EMBL" id="GIM04791.1"/>
    </source>
</evidence>
<dbReference type="AlphaFoldDB" id="A0A8J4LP94"/>
<organism evidence="1 2">
    <name type="scientific">Volvox reticuliferus</name>
    <dbReference type="NCBI Taxonomy" id="1737510"/>
    <lineage>
        <taxon>Eukaryota</taxon>
        <taxon>Viridiplantae</taxon>
        <taxon>Chlorophyta</taxon>
        <taxon>core chlorophytes</taxon>
        <taxon>Chlorophyceae</taxon>
        <taxon>CS clade</taxon>
        <taxon>Chlamydomonadales</taxon>
        <taxon>Volvocaceae</taxon>
        <taxon>Volvox</taxon>
    </lineage>
</organism>
<dbReference type="EMBL" id="BNCQ01000017">
    <property type="protein sequence ID" value="GIM04791.1"/>
    <property type="molecule type" value="Genomic_DNA"/>
</dbReference>
<reference evidence="1" key="1">
    <citation type="journal article" date="2021" name="Proc. Natl. Acad. Sci. U.S.A.">
        <title>Three genomes in the algal genus Volvox reveal the fate of a haploid sex-determining region after a transition to homothallism.</title>
        <authorList>
            <person name="Yamamoto K."/>
            <person name="Hamaji T."/>
            <person name="Kawai-Toyooka H."/>
            <person name="Matsuzaki R."/>
            <person name="Takahashi F."/>
            <person name="Nishimura Y."/>
            <person name="Kawachi M."/>
            <person name="Noguchi H."/>
            <person name="Minakuchi Y."/>
            <person name="Umen J.G."/>
            <person name="Toyoda A."/>
            <person name="Nozaki H."/>
        </authorList>
    </citation>
    <scope>NUCLEOTIDE SEQUENCE</scope>
    <source>
        <strain evidence="1">NIES-3785</strain>
    </source>
</reference>
<comment type="caution">
    <text evidence="1">The sequence shown here is derived from an EMBL/GenBank/DDBJ whole genome shotgun (WGS) entry which is preliminary data.</text>
</comment>
<proteinExistence type="predicted"/>
<sequence>MPSYTHKHTNIHHPSPSPIYLSWSLSVHKPQGSSQNPRPPSTAPDVKMLAREGVVQMVVMLAEEAKSALMAATVRGRRYGQQPWGMMAAVVDGEGGGCSRVVMTAVAVADEVMAAVAVVLMAAVEEVMVKGEAMGRQR</sequence>